<keyword evidence="1 7" id="KW-0240">DNA-directed RNA polymerase</keyword>
<dbReference type="PANTHER" id="PTHR19376">
    <property type="entry name" value="DNA-DIRECTED RNA POLYMERASE"/>
    <property type="match status" value="1"/>
</dbReference>
<dbReference type="Gene3D" id="1.10.1790.20">
    <property type="match status" value="1"/>
</dbReference>
<gene>
    <name evidence="7" type="primary">rpoC</name>
    <name evidence="11" type="ORF">SAMN05216480_110160</name>
</gene>
<reference evidence="11 12" key="1">
    <citation type="submission" date="2016-10" db="EMBL/GenBank/DDBJ databases">
        <authorList>
            <person name="de Groot N.N."/>
        </authorList>
    </citation>
    <scope>NUCLEOTIDE SEQUENCE [LARGE SCALE GENOMIC DNA]</scope>
    <source>
        <strain evidence="11 12">CGMCC 1.12333</strain>
    </source>
</reference>
<feature type="binding site" evidence="7">
    <location>
        <position position="81"/>
    </location>
    <ligand>
        <name>Zn(2+)</name>
        <dbReference type="ChEBI" id="CHEBI:29105"/>
        <label>1</label>
    </ligand>
</feature>
<accession>A0A1I7HRU6</accession>
<feature type="binding site" evidence="7">
    <location>
        <position position="906"/>
    </location>
    <ligand>
        <name>Zn(2+)</name>
        <dbReference type="ChEBI" id="CHEBI:29105"/>
        <label>2</label>
    </ligand>
</feature>
<feature type="binding site" evidence="7">
    <location>
        <position position="909"/>
    </location>
    <ligand>
        <name>Zn(2+)</name>
        <dbReference type="ChEBI" id="CHEBI:29105"/>
        <label>2</label>
    </ligand>
</feature>
<keyword evidence="4 7" id="KW-0479">Metal-binding</keyword>
<dbReference type="Gene3D" id="2.40.50.100">
    <property type="match status" value="3"/>
</dbReference>
<comment type="similarity">
    <text evidence="7 8">Belongs to the RNA polymerase beta' chain family.</text>
</comment>
<dbReference type="Gene3D" id="1.10.274.100">
    <property type="entry name" value="RNA polymerase Rpb1, domain 3"/>
    <property type="match status" value="2"/>
</dbReference>
<dbReference type="HAMAP" id="MF_01322">
    <property type="entry name" value="RNApol_bact_RpoC"/>
    <property type="match status" value="1"/>
</dbReference>
<dbReference type="CDD" id="cd01609">
    <property type="entry name" value="RNAP_beta'_N"/>
    <property type="match status" value="1"/>
</dbReference>
<evidence type="ECO:0000313" key="11">
    <source>
        <dbReference type="EMBL" id="SFU63166.1"/>
    </source>
</evidence>
<evidence type="ECO:0000256" key="8">
    <source>
        <dbReference type="RuleBase" id="RU004279"/>
    </source>
</evidence>
<evidence type="ECO:0000256" key="7">
    <source>
        <dbReference type="HAMAP-Rule" id="MF_01322"/>
    </source>
</evidence>
<keyword evidence="5 7" id="KW-0804">Transcription</keyword>
<dbReference type="GO" id="GO:0000428">
    <property type="term" value="C:DNA-directed RNA polymerase complex"/>
    <property type="evidence" value="ECO:0007669"/>
    <property type="project" value="UniProtKB-KW"/>
</dbReference>
<sequence length="1432" mass="159700">MARAKDKNTVKRFDKISIGLASPESILAESRGEVLKPETINYRTHKPERDGLFCERIFGPVKDYECACGKYKRIRYKGIVCDRCGVEVTEKKVRRDRVGHINLVVPVAHIWYFRSLPNKIGYLLGLPSKKLDMIIYYERYVVIQPGIAKGPEGEELNRLDFLTEEEYLNILDTLPQENLYLEDSDPNKFIAKMGAECIEELLRRIDLNELSYQLRHKANNETSKQRKTEALKRLQVVEAFRDSQKNRENNPEWMVMRVVPVIPPELRPLVPLDGGRFATSDLNDLYRRVIIRNNRLKRLMEIKAPEVILRNEKRMLQESVDSLFDNTRKSSAVKTESNRPLKSLSDSLKGKQGRFRQNLLGKRVDYSARSVIVVGPEMKLFECGLPKNMAAELYKPFVVRKLIERGIVKTVKSAKKIIDKKEPVVWDILENVIKGHPVLLNRAPTLHRLGIQAFQPKLIEGKAIRLHPLVCTAFNADFDGDQMAVHLPLGPEAILEAQLLMLASHNILNPANGSPITVPSQDMVLGLYYMTKARKSTPDNEVKGEGLTFYSADEVNIAFNDKRVSLNAIVKVRAKDYNENGELVYQIIETTAGRVLFNQTVPEKAGYINEVLTKKSLRDIIGRILKVTSVPETADFLDKIKDMGYKFAFEGGLSFSLGDIIIPPEKHGMIAEANEQVDGIMMNYNMGLITNNERYNQVIDVWTSTNAMLTELAMKRIREDNQGFNSVFMMLDSGARGSKEQIRQLTGMRGLMAKPKKSNSGGGEIIENPILSNFKEGLSILEYFISTHGARKGLADTALKTADAGYLTRRLVDVSQDVIVNTEDCGTLRGLEVEALKKNDEVVESLGARILGRVSLHDVYNPLTEELIIAAGEEIDEDHVVKVNNSPIESVEVRSPLTCEAEQGICAKCYGRNLSTNKMVQKGEAVGVVAAQSIGEPGTQLTLRTFHVGGTAGNISEENKLFAKFDGVAEIDDLKTVQGEDSEGNKVDIVISRTSELKLVDQKTGITLSTSNIPYGSTIFVDNGAKLKKGDVVCQWDPYNGVIVSEFAGKIAYDGIQQGVTYQVEIDEQTGFQEKVISESRNKKIIPTLLIQDAKGNTLRSYNLPVGAHLMVDDGDKIKEGKVLVKIPRKSAKAGDITGGLPRVTELFEARNPSNPAVVSEIDGVISFGKIKRGNREIIVESKLGEIKKYLVKLSNQILVQENDFVKAGMPLSDGSITPDDILKIKGPAAVQQYLVNEVQEVYRLQGVKINDKHFEVVVRQMMRKVRIEDSGDTLFLENQLVHKIDFIKENDALFGKKVVEDAGESDTLKEGQIVTVRELRDENSILKRADKNLVVARDVVPATATPILQGITRASLQTKSFISAASFQETTKVLNEAAVNGKVDSLEGLKENVIVGHKIPAGTGMRDYDNIIVGSKEEYDEIMAGKQEINF</sequence>
<dbReference type="InterPro" id="IPR006592">
    <property type="entry name" value="RNA_pol_N"/>
</dbReference>
<dbReference type="InterPro" id="IPR042102">
    <property type="entry name" value="RNA_pol_Rpb1_3_sf"/>
</dbReference>
<evidence type="ECO:0000256" key="4">
    <source>
        <dbReference type="ARBA" id="ARBA00022723"/>
    </source>
</evidence>
<dbReference type="NCBIfam" id="TIGR02386">
    <property type="entry name" value="rpoC_TIGR"/>
    <property type="match status" value="1"/>
</dbReference>
<dbReference type="GO" id="GO:0006351">
    <property type="term" value="P:DNA-templated transcription"/>
    <property type="evidence" value="ECO:0007669"/>
    <property type="project" value="UniProtKB-UniRule"/>
</dbReference>
<dbReference type="RefSeq" id="WP_093025649.1">
    <property type="nucleotide sequence ID" value="NZ_FPBK01000010.1"/>
</dbReference>
<dbReference type="GO" id="GO:0003677">
    <property type="term" value="F:DNA binding"/>
    <property type="evidence" value="ECO:0007669"/>
    <property type="project" value="UniProtKB-UniRule"/>
</dbReference>
<keyword evidence="3 7" id="KW-0548">Nucleotidyltransferase</keyword>
<dbReference type="InterPro" id="IPR044893">
    <property type="entry name" value="RNA_pol_Rpb1_clamp_domain"/>
</dbReference>
<name>A0A1I7HRU6_9FLAO</name>
<dbReference type="Proteomes" id="UP000199138">
    <property type="component" value="Unassembled WGS sequence"/>
</dbReference>
<comment type="subunit">
    <text evidence="7">The RNAP catalytic core consists of 2 alpha, 1 beta, 1 beta' and 1 omega subunit. When a sigma factor is associated with the core the holoenzyme is formed, which can initiate transcription.</text>
</comment>
<dbReference type="SUPFAM" id="SSF64484">
    <property type="entry name" value="beta and beta-prime subunits of DNA dependent RNA-polymerase"/>
    <property type="match status" value="1"/>
</dbReference>
<dbReference type="EMBL" id="FPBK01000010">
    <property type="protein sequence ID" value="SFU63166.1"/>
    <property type="molecule type" value="Genomic_DNA"/>
</dbReference>
<evidence type="ECO:0000256" key="3">
    <source>
        <dbReference type="ARBA" id="ARBA00022695"/>
    </source>
</evidence>
<evidence type="ECO:0000256" key="1">
    <source>
        <dbReference type="ARBA" id="ARBA00022478"/>
    </source>
</evidence>
<keyword evidence="7" id="KW-0862">Zinc</keyword>
<dbReference type="Gene3D" id="1.10.150.390">
    <property type="match status" value="1"/>
</dbReference>
<dbReference type="PANTHER" id="PTHR19376:SF54">
    <property type="entry name" value="DNA-DIRECTED RNA POLYMERASE SUBUNIT BETA"/>
    <property type="match status" value="1"/>
</dbReference>
<feature type="binding site" evidence="7">
    <location>
        <position position="66"/>
    </location>
    <ligand>
        <name>Zn(2+)</name>
        <dbReference type="ChEBI" id="CHEBI:29105"/>
        <label>1</label>
    </ligand>
</feature>
<feature type="binding site" evidence="7">
    <location>
        <position position="899"/>
    </location>
    <ligand>
        <name>Zn(2+)</name>
        <dbReference type="ChEBI" id="CHEBI:29105"/>
        <label>2</label>
    </ligand>
</feature>
<evidence type="ECO:0000256" key="2">
    <source>
        <dbReference type="ARBA" id="ARBA00022679"/>
    </source>
</evidence>
<dbReference type="InterPro" id="IPR007083">
    <property type="entry name" value="RNA_pol_Rpb1_4"/>
</dbReference>
<evidence type="ECO:0000256" key="9">
    <source>
        <dbReference type="SAM" id="MobiDB-lite"/>
    </source>
</evidence>
<dbReference type="InterPro" id="IPR007081">
    <property type="entry name" value="RNA_pol_Rpb1_5"/>
</dbReference>
<evidence type="ECO:0000256" key="6">
    <source>
        <dbReference type="ARBA" id="ARBA00048552"/>
    </source>
</evidence>
<dbReference type="SMART" id="SM00663">
    <property type="entry name" value="RPOLA_N"/>
    <property type="match status" value="1"/>
</dbReference>
<feature type="binding site" evidence="7">
    <location>
        <position position="477"/>
    </location>
    <ligand>
        <name>Mg(2+)</name>
        <dbReference type="ChEBI" id="CHEBI:18420"/>
    </ligand>
</feature>
<dbReference type="Gene3D" id="1.10.40.90">
    <property type="match status" value="1"/>
</dbReference>
<dbReference type="InterPro" id="IPR038120">
    <property type="entry name" value="Rpb1_funnel_sf"/>
</dbReference>
<feature type="compositionally biased region" description="Polar residues" evidence="9">
    <location>
        <begin position="329"/>
        <end position="346"/>
    </location>
</feature>
<dbReference type="InterPro" id="IPR007080">
    <property type="entry name" value="RNA_pol_Rpb1_1"/>
</dbReference>
<dbReference type="OrthoDB" id="9815296at2"/>
<dbReference type="STRING" id="1224947.SAMN05216480_110160"/>
<dbReference type="GO" id="GO:0003899">
    <property type="term" value="F:DNA-directed RNA polymerase activity"/>
    <property type="evidence" value="ECO:0007669"/>
    <property type="project" value="UniProtKB-UniRule"/>
</dbReference>
<dbReference type="InterPro" id="IPR045867">
    <property type="entry name" value="DNA-dir_RpoC_beta_prime"/>
</dbReference>
<comment type="function">
    <text evidence="7 8">DNA-dependent RNA polymerase catalyzes the transcription of DNA into RNA using the four ribonucleoside triphosphates as substrates.</text>
</comment>
<dbReference type="Pfam" id="PF00623">
    <property type="entry name" value="RNA_pol_Rpb1_2"/>
    <property type="match status" value="1"/>
</dbReference>
<dbReference type="Pfam" id="PF04998">
    <property type="entry name" value="RNA_pol_Rpb1_5"/>
    <property type="match status" value="1"/>
</dbReference>
<dbReference type="EC" id="2.7.7.6" evidence="7"/>
<keyword evidence="7" id="KW-0460">Magnesium</keyword>
<comment type="cofactor">
    <cofactor evidence="7">
        <name>Zn(2+)</name>
        <dbReference type="ChEBI" id="CHEBI:29105"/>
    </cofactor>
    <text evidence="7">Binds 2 Zn(2+) ions per subunit.</text>
</comment>
<dbReference type="GO" id="GO:0000287">
    <property type="term" value="F:magnesium ion binding"/>
    <property type="evidence" value="ECO:0007669"/>
    <property type="project" value="UniProtKB-UniRule"/>
</dbReference>
<proteinExistence type="inferred from homology"/>
<dbReference type="Pfam" id="PF04983">
    <property type="entry name" value="RNA_pol_Rpb1_3"/>
    <property type="match status" value="1"/>
</dbReference>
<dbReference type="InterPro" id="IPR000722">
    <property type="entry name" value="RNA_pol_asu"/>
</dbReference>
<dbReference type="Gene3D" id="1.10.132.30">
    <property type="match status" value="1"/>
</dbReference>
<comment type="catalytic activity">
    <reaction evidence="6 7 8">
        <text>RNA(n) + a ribonucleoside 5'-triphosphate = RNA(n+1) + diphosphate</text>
        <dbReference type="Rhea" id="RHEA:21248"/>
        <dbReference type="Rhea" id="RHEA-COMP:14527"/>
        <dbReference type="Rhea" id="RHEA-COMP:17342"/>
        <dbReference type="ChEBI" id="CHEBI:33019"/>
        <dbReference type="ChEBI" id="CHEBI:61557"/>
        <dbReference type="ChEBI" id="CHEBI:140395"/>
        <dbReference type="EC" id="2.7.7.6"/>
    </reaction>
</comment>
<dbReference type="Pfam" id="PF04997">
    <property type="entry name" value="RNA_pol_Rpb1_1"/>
    <property type="match status" value="1"/>
</dbReference>
<dbReference type="GO" id="GO:0008270">
    <property type="term" value="F:zinc ion binding"/>
    <property type="evidence" value="ECO:0007669"/>
    <property type="project" value="UniProtKB-UniRule"/>
</dbReference>
<feature type="binding site" evidence="7">
    <location>
        <position position="84"/>
    </location>
    <ligand>
        <name>Zn(2+)</name>
        <dbReference type="ChEBI" id="CHEBI:29105"/>
        <label>1</label>
    </ligand>
</feature>
<organism evidence="11 12">
    <name type="scientific">Pustulibacterium marinum</name>
    <dbReference type="NCBI Taxonomy" id="1224947"/>
    <lineage>
        <taxon>Bacteria</taxon>
        <taxon>Pseudomonadati</taxon>
        <taxon>Bacteroidota</taxon>
        <taxon>Flavobacteriia</taxon>
        <taxon>Flavobacteriales</taxon>
        <taxon>Flavobacteriaceae</taxon>
        <taxon>Pustulibacterium</taxon>
    </lineage>
</organism>
<feature type="binding site" evidence="7">
    <location>
        <position position="825"/>
    </location>
    <ligand>
        <name>Zn(2+)</name>
        <dbReference type="ChEBI" id="CHEBI:29105"/>
        <label>2</label>
    </ligand>
</feature>
<evidence type="ECO:0000256" key="5">
    <source>
        <dbReference type="ARBA" id="ARBA00023163"/>
    </source>
</evidence>
<keyword evidence="12" id="KW-1185">Reference proteome</keyword>
<feature type="region of interest" description="Disordered" evidence="9">
    <location>
        <begin position="328"/>
        <end position="347"/>
    </location>
</feature>
<keyword evidence="2 7" id="KW-0808">Transferase</keyword>
<dbReference type="InterPro" id="IPR012754">
    <property type="entry name" value="DNA-dir_RpoC_beta_prime_bact"/>
</dbReference>
<dbReference type="CDD" id="cd02655">
    <property type="entry name" value="RNAP_beta'_C"/>
    <property type="match status" value="1"/>
</dbReference>
<comment type="cofactor">
    <cofactor evidence="7">
        <name>Mg(2+)</name>
        <dbReference type="ChEBI" id="CHEBI:18420"/>
    </cofactor>
    <text evidence="7">Binds 1 Mg(2+) ion per subunit.</text>
</comment>
<evidence type="ECO:0000313" key="12">
    <source>
        <dbReference type="Proteomes" id="UP000199138"/>
    </source>
</evidence>
<feature type="binding site" evidence="7">
    <location>
        <position position="479"/>
    </location>
    <ligand>
        <name>Mg(2+)</name>
        <dbReference type="ChEBI" id="CHEBI:18420"/>
    </ligand>
</feature>
<dbReference type="Gene3D" id="4.10.860.120">
    <property type="entry name" value="RNA polymerase II, clamp domain"/>
    <property type="match status" value="1"/>
</dbReference>
<evidence type="ECO:0000259" key="10">
    <source>
        <dbReference type="SMART" id="SM00663"/>
    </source>
</evidence>
<feature type="binding site" evidence="7">
    <location>
        <position position="68"/>
    </location>
    <ligand>
        <name>Zn(2+)</name>
        <dbReference type="ChEBI" id="CHEBI:29105"/>
        <label>1</label>
    </ligand>
</feature>
<dbReference type="Gene3D" id="2.40.40.20">
    <property type="match status" value="1"/>
</dbReference>
<feature type="domain" description="RNA polymerase N-terminal" evidence="10">
    <location>
        <begin position="252"/>
        <end position="531"/>
    </location>
</feature>
<dbReference type="Pfam" id="PF05000">
    <property type="entry name" value="RNA_pol_Rpb1_4"/>
    <property type="match status" value="1"/>
</dbReference>
<dbReference type="InterPro" id="IPR007066">
    <property type="entry name" value="RNA_pol_Rpb1_3"/>
</dbReference>
<feature type="binding site" evidence="7">
    <location>
        <position position="481"/>
    </location>
    <ligand>
        <name>Mg(2+)</name>
        <dbReference type="ChEBI" id="CHEBI:18420"/>
    </ligand>
</feature>
<protein>
    <recommendedName>
        <fullName evidence="7">DNA-directed RNA polymerase subunit beta'</fullName>
        <shortName evidence="7">RNAP subunit beta'</shortName>
        <ecNumber evidence="7">2.7.7.6</ecNumber>
    </recommendedName>
    <alternativeName>
        <fullName evidence="7">RNA polymerase subunit beta'</fullName>
    </alternativeName>
    <alternativeName>
        <fullName evidence="7">Transcriptase subunit beta'</fullName>
    </alternativeName>
</protein>